<dbReference type="Proteomes" id="UP000033847">
    <property type="component" value="Unassembled WGS sequence"/>
</dbReference>
<dbReference type="PROSITE" id="PS51186">
    <property type="entry name" value="GNAT"/>
    <property type="match status" value="1"/>
</dbReference>
<sequence>MDESITPPQNIQELETAYNFADNILKFDATHPRNLQFYKNVYSQNPEYILLFKPAGEVGGVIFASDKDRGTLLIGELAVSETMRGRGIGSKLLSEMEEVALKHDKKEIFLAALETAEKFYIRNGYFPKLYVQLDGNNRLDEITSLSATPVSWKNTGDGFSKVVLDTVKIDKELQKNFEDKLGAHTQYLFFKALTL</sequence>
<dbReference type="AlphaFoldDB" id="A0A0G1AP49"/>
<gene>
    <name evidence="2" type="ORF">UV00_C0030G0007</name>
</gene>
<dbReference type="EMBL" id="LCCU01000030">
    <property type="protein sequence ID" value="KKS35831.1"/>
    <property type="molecule type" value="Genomic_DNA"/>
</dbReference>
<dbReference type="CDD" id="cd04301">
    <property type="entry name" value="NAT_SF"/>
    <property type="match status" value="1"/>
</dbReference>
<accession>A0A0G1AP49</accession>
<name>A0A0G1AP49_UNCKA</name>
<dbReference type="InterPro" id="IPR000182">
    <property type="entry name" value="GNAT_dom"/>
</dbReference>
<dbReference type="InterPro" id="IPR016181">
    <property type="entry name" value="Acyl_CoA_acyltransferase"/>
</dbReference>
<organism evidence="2 3">
    <name type="scientific">candidate division WWE3 bacterium GW2011_GWF1_42_14</name>
    <dbReference type="NCBI Taxonomy" id="1619138"/>
    <lineage>
        <taxon>Bacteria</taxon>
        <taxon>Katanobacteria</taxon>
    </lineage>
</organism>
<evidence type="ECO:0000259" key="1">
    <source>
        <dbReference type="PROSITE" id="PS51186"/>
    </source>
</evidence>
<evidence type="ECO:0000313" key="2">
    <source>
        <dbReference type="EMBL" id="KKS35831.1"/>
    </source>
</evidence>
<comment type="caution">
    <text evidence="2">The sequence shown here is derived from an EMBL/GenBank/DDBJ whole genome shotgun (WGS) entry which is preliminary data.</text>
</comment>
<evidence type="ECO:0000313" key="3">
    <source>
        <dbReference type="Proteomes" id="UP000033847"/>
    </source>
</evidence>
<protein>
    <recommendedName>
        <fullName evidence="1">N-acetyltransferase domain-containing protein</fullName>
    </recommendedName>
</protein>
<dbReference type="Pfam" id="PF00583">
    <property type="entry name" value="Acetyltransf_1"/>
    <property type="match status" value="1"/>
</dbReference>
<dbReference type="SUPFAM" id="SSF55729">
    <property type="entry name" value="Acyl-CoA N-acyltransferases (Nat)"/>
    <property type="match status" value="1"/>
</dbReference>
<feature type="domain" description="N-acetyltransferase" evidence="1">
    <location>
        <begin position="9"/>
        <end position="146"/>
    </location>
</feature>
<reference evidence="2 3" key="1">
    <citation type="journal article" date="2015" name="Nature">
        <title>rRNA introns, odd ribosomes, and small enigmatic genomes across a large radiation of phyla.</title>
        <authorList>
            <person name="Brown C.T."/>
            <person name="Hug L.A."/>
            <person name="Thomas B.C."/>
            <person name="Sharon I."/>
            <person name="Castelle C.J."/>
            <person name="Singh A."/>
            <person name="Wilkins M.J."/>
            <person name="Williams K.H."/>
            <person name="Banfield J.F."/>
        </authorList>
    </citation>
    <scope>NUCLEOTIDE SEQUENCE [LARGE SCALE GENOMIC DNA]</scope>
</reference>
<proteinExistence type="predicted"/>
<dbReference type="GO" id="GO:0016747">
    <property type="term" value="F:acyltransferase activity, transferring groups other than amino-acyl groups"/>
    <property type="evidence" value="ECO:0007669"/>
    <property type="project" value="InterPro"/>
</dbReference>
<dbReference type="Gene3D" id="3.40.630.30">
    <property type="match status" value="1"/>
</dbReference>